<proteinExistence type="predicted"/>
<evidence type="ECO:0008006" key="5">
    <source>
        <dbReference type="Google" id="ProtNLM"/>
    </source>
</evidence>
<feature type="domain" description="Sporulation stage II protein D amidase enhancer LytB N-terminal" evidence="2">
    <location>
        <begin position="192"/>
        <end position="279"/>
    </location>
</feature>
<dbReference type="InterPro" id="IPR007730">
    <property type="entry name" value="SPOR-like_dom"/>
</dbReference>
<dbReference type="InterPro" id="IPR036680">
    <property type="entry name" value="SPOR-like_sf"/>
</dbReference>
<dbReference type="EMBL" id="JMFG01000020">
    <property type="protein sequence ID" value="KDA53502.1"/>
    <property type="molecule type" value="Genomic_DNA"/>
</dbReference>
<dbReference type="InterPro" id="IPR013693">
    <property type="entry name" value="SpoIID/LytB_N"/>
</dbReference>
<dbReference type="PANTHER" id="PTHR30032">
    <property type="entry name" value="N-ACETYLMURAMOYL-L-ALANINE AMIDASE-RELATED"/>
    <property type="match status" value="1"/>
</dbReference>
<evidence type="ECO:0000313" key="4">
    <source>
        <dbReference type="Proteomes" id="UP000027284"/>
    </source>
</evidence>
<name>A0A062XLT2_9BACT</name>
<dbReference type="STRING" id="1312852.EG19_04655"/>
<dbReference type="Gene3D" id="3.30.70.1070">
    <property type="entry name" value="Sporulation related repeat"/>
    <property type="match status" value="1"/>
</dbReference>
<dbReference type="OrthoDB" id="9794671at2"/>
<evidence type="ECO:0000259" key="2">
    <source>
        <dbReference type="Pfam" id="PF08486"/>
    </source>
</evidence>
<reference evidence="3 4" key="1">
    <citation type="submission" date="2014-04" db="EMBL/GenBank/DDBJ databases">
        <title>The Genome Sequence of Thermoanaerobaculum aquaticum MP-01, The First Cultivated Group 23 Acidobacterium.</title>
        <authorList>
            <person name="Stamps B.W."/>
            <person name="Losey N.A."/>
            <person name="Lawson P.A."/>
            <person name="Stevenson B.S."/>
        </authorList>
    </citation>
    <scope>NUCLEOTIDE SEQUENCE [LARGE SCALE GENOMIC DNA]</scope>
    <source>
        <strain evidence="3 4">MP-01</strain>
    </source>
</reference>
<dbReference type="Pfam" id="PF08486">
    <property type="entry name" value="SpoIID"/>
    <property type="match status" value="1"/>
</dbReference>
<dbReference type="RefSeq" id="WP_053335069.1">
    <property type="nucleotide sequence ID" value="NZ_JMFG01000020.1"/>
</dbReference>
<accession>A0A062XLT2</accession>
<dbReference type="PANTHER" id="PTHR30032:SF4">
    <property type="entry name" value="AMIDASE ENHANCER"/>
    <property type="match status" value="1"/>
</dbReference>
<keyword evidence="4" id="KW-1185">Reference proteome</keyword>
<dbReference type="SUPFAM" id="SSF110997">
    <property type="entry name" value="Sporulation related repeat"/>
    <property type="match status" value="1"/>
</dbReference>
<evidence type="ECO:0000259" key="1">
    <source>
        <dbReference type="Pfam" id="PF05036"/>
    </source>
</evidence>
<dbReference type="NCBIfam" id="TIGR02669">
    <property type="entry name" value="SpoIID_LytB"/>
    <property type="match status" value="1"/>
</dbReference>
<dbReference type="GO" id="GO:0030435">
    <property type="term" value="P:sporulation resulting in formation of a cellular spore"/>
    <property type="evidence" value="ECO:0007669"/>
    <property type="project" value="InterPro"/>
</dbReference>
<dbReference type="Proteomes" id="UP000027284">
    <property type="component" value="Unassembled WGS sequence"/>
</dbReference>
<dbReference type="Pfam" id="PF05036">
    <property type="entry name" value="SPOR"/>
    <property type="match status" value="1"/>
</dbReference>
<gene>
    <name evidence="3" type="ORF">EG19_04655</name>
</gene>
<dbReference type="AlphaFoldDB" id="A0A062XLT2"/>
<evidence type="ECO:0000313" key="3">
    <source>
        <dbReference type="EMBL" id="KDA53502.1"/>
    </source>
</evidence>
<dbReference type="InterPro" id="IPR051922">
    <property type="entry name" value="Bact_Sporulation_Assoc"/>
</dbReference>
<dbReference type="GO" id="GO:0030288">
    <property type="term" value="C:outer membrane-bounded periplasmic space"/>
    <property type="evidence" value="ECO:0007669"/>
    <property type="project" value="TreeGrafter"/>
</dbReference>
<sequence>MGSRDVLATVALAVGLSAAAFGESGEVPSLRVGLTVTAVPQFPELGRRFLVSAGSTRETLRGPLTVRNEPPELAAQVGVFASKENAQALLSRLSSLGFAAELFPDAERYRVLVPVPPGLSYQNLKVKLQDAGFPVIPYPRRPGSVEVLGGEGGSVRGQEVTVEPLDPVPVVVGGRRYRGSFRCLPDQLGPLVVNIVALEDYLLGVVPGEMGPRNFPNLEALKAQAVAARSYALAQLGAHASQGFDLCDQEHCQVYLGADGEEALASQAVTETRGEVLAYGGKVVRAYFHSTCGGHTEAAEEVFPGEKAPYLPGVRCAGEVVPLGSGWPSRPLDPRERFAFLARHLVGEKAARTPLELASALGQKPGRTLEEAFGLPDFRPLFGSPRGALELLWHFRLLPDNAGGDPWATALQLAQLSGAVQVREGVVVGGEAGPRFRQVGMSEEVPVAGLAVLWRGEGKLWVGAGEALAGSRGWLWCTKSACPVVEVEASSTADARSSFRGWIREWEAGKLASRLAVSDVQKLEVTQRTVSGRVATVEITASAGKKTLSGVELRRLLALPSTWFVVARAEASGEARFRFFGKGWGHGVGLCQNGAYGLSLGGFTYRRILAHYYPGTSVVRWNAPAQEGGS</sequence>
<dbReference type="InterPro" id="IPR013486">
    <property type="entry name" value="SpoIID/LytB"/>
</dbReference>
<dbReference type="GO" id="GO:0042834">
    <property type="term" value="F:peptidoglycan binding"/>
    <property type="evidence" value="ECO:0007669"/>
    <property type="project" value="InterPro"/>
</dbReference>
<comment type="caution">
    <text evidence="3">The sequence shown here is derived from an EMBL/GenBank/DDBJ whole genome shotgun (WGS) entry which is preliminary data.</text>
</comment>
<protein>
    <recommendedName>
        <fullName evidence="5">Sporulation stage II protein D amidase enhancer LytB N-terminal domain-containing protein</fullName>
    </recommendedName>
</protein>
<feature type="domain" description="SPOR" evidence="1">
    <location>
        <begin position="76"/>
        <end position="113"/>
    </location>
</feature>
<organism evidence="3 4">
    <name type="scientific">Thermoanaerobaculum aquaticum</name>
    <dbReference type="NCBI Taxonomy" id="1312852"/>
    <lineage>
        <taxon>Bacteria</taxon>
        <taxon>Pseudomonadati</taxon>
        <taxon>Acidobacteriota</taxon>
        <taxon>Thermoanaerobaculia</taxon>
        <taxon>Thermoanaerobaculales</taxon>
        <taxon>Thermoanaerobaculaceae</taxon>
        <taxon>Thermoanaerobaculum</taxon>
    </lineage>
</organism>